<sequence>MDGRKLTSQHVPHIRQSGICVIGSPLDFGRVILVLSYLAGEVLALQLDRSRVEGGNDRDWRQLAETAAMRSAPLRTAASPGLCQRSA</sequence>
<reference evidence="1 2" key="1">
    <citation type="submission" date="2021-06" db="EMBL/GenBank/DDBJ databases">
        <title>Caerostris extrusa draft genome.</title>
        <authorList>
            <person name="Kono N."/>
            <person name="Arakawa K."/>
        </authorList>
    </citation>
    <scope>NUCLEOTIDE SEQUENCE [LARGE SCALE GENOMIC DNA]</scope>
</reference>
<evidence type="ECO:0000313" key="2">
    <source>
        <dbReference type="Proteomes" id="UP001054945"/>
    </source>
</evidence>
<proteinExistence type="predicted"/>
<dbReference type="AlphaFoldDB" id="A0AAV4MDN6"/>
<keyword evidence="2" id="KW-1185">Reference proteome</keyword>
<dbReference type="EMBL" id="BPLR01019674">
    <property type="protein sequence ID" value="GIX70405.1"/>
    <property type="molecule type" value="Genomic_DNA"/>
</dbReference>
<accession>A0AAV4MDN6</accession>
<gene>
    <name evidence="1" type="ORF">CEXT_100891</name>
</gene>
<name>A0AAV4MDN6_CAEEX</name>
<protein>
    <submittedName>
        <fullName evidence="1">Uncharacterized protein</fullName>
    </submittedName>
</protein>
<organism evidence="1 2">
    <name type="scientific">Caerostris extrusa</name>
    <name type="common">Bark spider</name>
    <name type="synonym">Caerostris bankana</name>
    <dbReference type="NCBI Taxonomy" id="172846"/>
    <lineage>
        <taxon>Eukaryota</taxon>
        <taxon>Metazoa</taxon>
        <taxon>Ecdysozoa</taxon>
        <taxon>Arthropoda</taxon>
        <taxon>Chelicerata</taxon>
        <taxon>Arachnida</taxon>
        <taxon>Araneae</taxon>
        <taxon>Araneomorphae</taxon>
        <taxon>Entelegynae</taxon>
        <taxon>Araneoidea</taxon>
        <taxon>Araneidae</taxon>
        <taxon>Caerostris</taxon>
    </lineage>
</organism>
<evidence type="ECO:0000313" key="1">
    <source>
        <dbReference type="EMBL" id="GIX70405.1"/>
    </source>
</evidence>
<dbReference type="Proteomes" id="UP001054945">
    <property type="component" value="Unassembled WGS sequence"/>
</dbReference>
<comment type="caution">
    <text evidence="1">The sequence shown here is derived from an EMBL/GenBank/DDBJ whole genome shotgun (WGS) entry which is preliminary data.</text>
</comment>